<dbReference type="Pfam" id="PF04893">
    <property type="entry name" value="Yip1"/>
    <property type="match status" value="1"/>
</dbReference>
<organism evidence="7">
    <name type="scientific">Ignavibacterium album</name>
    <dbReference type="NCBI Taxonomy" id="591197"/>
    <lineage>
        <taxon>Bacteria</taxon>
        <taxon>Pseudomonadati</taxon>
        <taxon>Ignavibacteriota</taxon>
        <taxon>Ignavibacteria</taxon>
        <taxon>Ignavibacteriales</taxon>
        <taxon>Ignavibacteriaceae</taxon>
        <taxon>Ignavibacterium</taxon>
    </lineage>
</organism>
<name>A0A7V3E6Q9_9BACT</name>
<feature type="transmembrane region" description="Helical" evidence="5">
    <location>
        <begin position="212"/>
        <end position="231"/>
    </location>
</feature>
<proteinExistence type="predicted"/>
<evidence type="ECO:0000256" key="4">
    <source>
        <dbReference type="ARBA" id="ARBA00023136"/>
    </source>
</evidence>
<feature type="domain" description="Yip1" evidence="6">
    <location>
        <begin position="47"/>
        <end position="230"/>
    </location>
</feature>
<dbReference type="EMBL" id="DSUJ01000008">
    <property type="protein sequence ID" value="HFI91280.1"/>
    <property type="molecule type" value="Genomic_DNA"/>
</dbReference>
<keyword evidence="2 5" id="KW-0812">Transmembrane</keyword>
<evidence type="ECO:0000256" key="5">
    <source>
        <dbReference type="SAM" id="Phobius"/>
    </source>
</evidence>
<evidence type="ECO:0000256" key="2">
    <source>
        <dbReference type="ARBA" id="ARBA00022692"/>
    </source>
</evidence>
<evidence type="ECO:0000256" key="3">
    <source>
        <dbReference type="ARBA" id="ARBA00022989"/>
    </source>
</evidence>
<dbReference type="GO" id="GO:0016020">
    <property type="term" value="C:membrane"/>
    <property type="evidence" value="ECO:0007669"/>
    <property type="project" value="UniProtKB-SubCell"/>
</dbReference>
<accession>A0A7V3E6Q9</accession>
<keyword evidence="3 5" id="KW-1133">Transmembrane helix</keyword>
<dbReference type="InterPro" id="IPR006977">
    <property type="entry name" value="Yip1_dom"/>
</dbReference>
<reference evidence="7" key="1">
    <citation type="journal article" date="2020" name="mSystems">
        <title>Genome- and Community-Level Interaction Insights into Carbon Utilization and Element Cycling Functions of Hydrothermarchaeota in Hydrothermal Sediment.</title>
        <authorList>
            <person name="Zhou Z."/>
            <person name="Liu Y."/>
            <person name="Xu W."/>
            <person name="Pan J."/>
            <person name="Luo Z.H."/>
            <person name="Li M."/>
        </authorList>
    </citation>
    <scope>NUCLEOTIDE SEQUENCE [LARGE SCALE GENOMIC DNA]</scope>
    <source>
        <strain evidence="7">SpSt-479</strain>
    </source>
</reference>
<feature type="transmembrane region" description="Helical" evidence="5">
    <location>
        <begin position="181"/>
        <end position="200"/>
    </location>
</feature>
<evidence type="ECO:0000313" key="7">
    <source>
        <dbReference type="EMBL" id="HFI91280.1"/>
    </source>
</evidence>
<sequence>MKLNYKNEISCPNCGEYNFDYEIKCKNCKSFIRERIVNLDLGETLIQLIDSPTEAFHRIKFSEHKNYLIVLLIFLSIRFLIISRFISVPFTENSTNLSVLILWVISFIITISLLTFVSFVLQKIFLVNKVNARFKDILSVVVYSFVPNVFALIILFPIELVFYGEFIFSNNPYPYQIKESIFYFLLTLEALTIIWSVFLMTIGLKEFLRARIFSFVITIIVWILISVVLFLQSKIFLIK</sequence>
<comment type="subcellular location">
    <subcellularLocation>
        <location evidence="1">Membrane</location>
        <topology evidence="1">Multi-pass membrane protein</topology>
    </subcellularLocation>
</comment>
<dbReference type="AlphaFoldDB" id="A0A7V3E6Q9"/>
<evidence type="ECO:0000256" key="1">
    <source>
        <dbReference type="ARBA" id="ARBA00004141"/>
    </source>
</evidence>
<feature type="transmembrane region" description="Helical" evidence="5">
    <location>
        <begin position="67"/>
        <end position="88"/>
    </location>
</feature>
<protein>
    <submittedName>
        <fullName evidence="7">YIP1 family protein</fullName>
    </submittedName>
</protein>
<comment type="caution">
    <text evidence="7">The sequence shown here is derived from an EMBL/GenBank/DDBJ whole genome shotgun (WGS) entry which is preliminary data.</text>
</comment>
<feature type="transmembrane region" description="Helical" evidence="5">
    <location>
        <begin position="100"/>
        <end position="125"/>
    </location>
</feature>
<evidence type="ECO:0000259" key="6">
    <source>
        <dbReference type="Pfam" id="PF04893"/>
    </source>
</evidence>
<gene>
    <name evidence="7" type="ORF">ENS31_07070</name>
</gene>
<feature type="transmembrane region" description="Helical" evidence="5">
    <location>
        <begin position="137"/>
        <end position="161"/>
    </location>
</feature>
<keyword evidence="4 5" id="KW-0472">Membrane</keyword>